<evidence type="ECO:0000259" key="10">
    <source>
        <dbReference type="PROSITE" id="PS51330"/>
    </source>
</evidence>
<evidence type="ECO:0000256" key="2">
    <source>
        <dbReference type="ARBA" id="ARBA00009539"/>
    </source>
</evidence>
<dbReference type="GO" id="GO:0006730">
    <property type="term" value="P:one-carbon metabolic process"/>
    <property type="evidence" value="ECO:0007669"/>
    <property type="project" value="UniProtKB-KW"/>
</dbReference>
<evidence type="ECO:0000256" key="6">
    <source>
        <dbReference type="ARBA" id="ARBA00023002"/>
    </source>
</evidence>
<evidence type="ECO:0000256" key="7">
    <source>
        <dbReference type="ARBA" id="ARBA00025067"/>
    </source>
</evidence>
<proteinExistence type="inferred from homology"/>
<dbReference type="GO" id="GO:0005829">
    <property type="term" value="C:cytosol"/>
    <property type="evidence" value="ECO:0007669"/>
    <property type="project" value="TreeGrafter"/>
</dbReference>
<dbReference type="EMBL" id="AGAZ01000049">
    <property type="protein sequence ID" value="EGZ46374.1"/>
    <property type="molecule type" value="Genomic_DNA"/>
</dbReference>
<evidence type="ECO:0000313" key="12">
    <source>
        <dbReference type="Proteomes" id="UP000005336"/>
    </source>
</evidence>
<dbReference type="CDD" id="cd00209">
    <property type="entry name" value="DHFR"/>
    <property type="match status" value="1"/>
</dbReference>
<dbReference type="InterPro" id="IPR017925">
    <property type="entry name" value="DHFR_CS"/>
</dbReference>
<dbReference type="PANTHER" id="PTHR48069">
    <property type="entry name" value="DIHYDROFOLATE REDUCTASE"/>
    <property type="match status" value="1"/>
</dbReference>
<organism evidence="11 12">
    <name type="scientific">Neisseria wadsworthii 9715</name>
    <dbReference type="NCBI Taxonomy" id="1030841"/>
    <lineage>
        <taxon>Bacteria</taxon>
        <taxon>Pseudomonadati</taxon>
        <taxon>Pseudomonadota</taxon>
        <taxon>Betaproteobacteria</taxon>
        <taxon>Neisseriales</taxon>
        <taxon>Neisseriaceae</taxon>
        <taxon>Neisseria</taxon>
    </lineage>
</organism>
<reference evidence="11 12" key="1">
    <citation type="submission" date="2011-06" db="EMBL/GenBank/DDBJ databases">
        <authorList>
            <person name="Muzny D."/>
            <person name="Qin X."/>
            <person name="Deng J."/>
            <person name="Jiang H."/>
            <person name="Liu Y."/>
            <person name="Qu J."/>
            <person name="Song X.-Z."/>
            <person name="Zhang L."/>
            <person name="Thornton R."/>
            <person name="Coyle M."/>
            <person name="Francisco L."/>
            <person name="Jackson L."/>
            <person name="Javaid M."/>
            <person name="Korchina V."/>
            <person name="Kovar C."/>
            <person name="Mata R."/>
            <person name="Mathew T."/>
            <person name="Ngo R."/>
            <person name="Nguyen L."/>
            <person name="Nguyen N."/>
            <person name="Okwuonu G."/>
            <person name="Ongeri F."/>
            <person name="Pham C."/>
            <person name="Simmons D."/>
            <person name="Wilczek-Boney K."/>
            <person name="Hale W."/>
            <person name="Jakkamsetti A."/>
            <person name="Pham P."/>
            <person name="Ruth R."/>
            <person name="San Lucas F."/>
            <person name="Warren J."/>
            <person name="Zhang J."/>
            <person name="Zhao Z."/>
            <person name="Zhou C."/>
            <person name="Zhu D."/>
            <person name="Lee S."/>
            <person name="Bess C."/>
            <person name="Blankenburg K."/>
            <person name="Forbes L."/>
            <person name="Fu Q."/>
            <person name="Gubbala S."/>
            <person name="Hirani K."/>
            <person name="Jayaseelan J.C."/>
            <person name="Lara F."/>
            <person name="Munidasa M."/>
            <person name="Palculict T."/>
            <person name="Patil S."/>
            <person name="Pu L.-L."/>
            <person name="Saada N."/>
            <person name="Tang L."/>
            <person name="Weissenberger G."/>
            <person name="Zhu Y."/>
            <person name="Hemphill L."/>
            <person name="Shang Y."/>
            <person name="Youmans B."/>
            <person name="Ayvaz T."/>
            <person name="Ross M."/>
            <person name="Santibanez J."/>
            <person name="Aqrawi P."/>
            <person name="Gross S."/>
            <person name="Joshi V."/>
            <person name="Fowler G."/>
            <person name="Nazareth L."/>
            <person name="Reid J."/>
            <person name="Worley K."/>
            <person name="Petrosino J."/>
            <person name="Highlander S."/>
            <person name="Gibbs R."/>
        </authorList>
    </citation>
    <scope>NUCLEOTIDE SEQUENCE [LARGE SCALE GENOMIC DNA]</scope>
    <source>
        <strain evidence="11 12">9715</strain>
    </source>
</reference>
<dbReference type="InterPro" id="IPR012259">
    <property type="entry name" value="DHFR"/>
</dbReference>
<dbReference type="InterPro" id="IPR001796">
    <property type="entry name" value="DHFR_dom"/>
</dbReference>
<keyword evidence="4 8" id="KW-0554">One-carbon metabolism</keyword>
<dbReference type="Proteomes" id="UP000005336">
    <property type="component" value="Unassembled WGS sequence"/>
</dbReference>
<dbReference type="PRINTS" id="PR00070">
    <property type="entry name" value="DHFR"/>
</dbReference>
<dbReference type="GO" id="GO:0004146">
    <property type="term" value="F:dihydrofolate reductase activity"/>
    <property type="evidence" value="ECO:0007669"/>
    <property type="project" value="UniProtKB-EC"/>
</dbReference>
<name>G4CQC6_9NEIS</name>
<evidence type="ECO:0000256" key="4">
    <source>
        <dbReference type="ARBA" id="ARBA00022563"/>
    </source>
</evidence>
<feature type="domain" description="DHFR" evidence="10">
    <location>
        <begin position="27"/>
        <end position="184"/>
    </location>
</feature>
<keyword evidence="12" id="KW-1185">Reference proteome</keyword>
<dbReference type="HOGENOM" id="CLU_043966_5_0_4"/>
<dbReference type="InterPro" id="IPR024072">
    <property type="entry name" value="DHFR-like_dom_sf"/>
</dbReference>
<dbReference type="PATRIC" id="fig|1030841.3.peg.1266"/>
<evidence type="ECO:0000256" key="8">
    <source>
        <dbReference type="PIRNR" id="PIRNR000194"/>
    </source>
</evidence>
<evidence type="ECO:0000256" key="5">
    <source>
        <dbReference type="ARBA" id="ARBA00022857"/>
    </source>
</evidence>
<dbReference type="GO" id="GO:0046654">
    <property type="term" value="P:tetrahydrofolate biosynthetic process"/>
    <property type="evidence" value="ECO:0007669"/>
    <property type="project" value="UniProtKB-UniPathway"/>
</dbReference>
<keyword evidence="5 8" id="KW-0521">NADP</keyword>
<dbReference type="Pfam" id="PF00186">
    <property type="entry name" value="DHFR_1"/>
    <property type="match status" value="1"/>
</dbReference>
<dbReference type="Gene3D" id="3.40.430.10">
    <property type="entry name" value="Dihydrofolate Reductase, subunit A"/>
    <property type="match status" value="1"/>
</dbReference>
<dbReference type="GO" id="GO:0046655">
    <property type="term" value="P:folic acid metabolic process"/>
    <property type="evidence" value="ECO:0007669"/>
    <property type="project" value="TreeGrafter"/>
</dbReference>
<dbReference type="GO" id="GO:0070401">
    <property type="term" value="F:NADP+ binding"/>
    <property type="evidence" value="ECO:0007669"/>
    <property type="project" value="UniProtKB-ARBA"/>
</dbReference>
<dbReference type="FunFam" id="3.40.430.10:FF:000001">
    <property type="entry name" value="Dihydrofolate reductase"/>
    <property type="match status" value="1"/>
</dbReference>
<keyword evidence="6 8" id="KW-0560">Oxidoreductase</keyword>
<dbReference type="UniPathway" id="UPA00077">
    <property type="reaction ID" value="UER00158"/>
</dbReference>
<comment type="similarity">
    <text evidence="2 8 9">Belongs to the dihydrofolate reductase family.</text>
</comment>
<dbReference type="PANTHER" id="PTHR48069:SF3">
    <property type="entry name" value="DIHYDROFOLATE REDUCTASE"/>
    <property type="match status" value="1"/>
</dbReference>
<dbReference type="PROSITE" id="PS00075">
    <property type="entry name" value="DHFR_1"/>
    <property type="match status" value="1"/>
</dbReference>
<comment type="caution">
    <text evidence="11">The sequence shown here is derived from an EMBL/GenBank/DDBJ whole genome shotgun (WGS) entry which is preliminary data.</text>
</comment>
<dbReference type="GO" id="GO:0046452">
    <property type="term" value="P:dihydrofolate metabolic process"/>
    <property type="evidence" value="ECO:0007669"/>
    <property type="project" value="TreeGrafter"/>
</dbReference>
<dbReference type="EC" id="1.5.1.3" evidence="3 8"/>
<dbReference type="PIRSF" id="PIRSF000194">
    <property type="entry name" value="DHFR"/>
    <property type="match status" value="1"/>
</dbReference>
<accession>G4CQC6</accession>
<dbReference type="PROSITE" id="PS51330">
    <property type="entry name" value="DHFR_2"/>
    <property type="match status" value="1"/>
</dbReference>
<dbReference type="SUPFAM" id="SSF53597">
    <property type="entry name" value="Dihydrofolate reductase-like"/>
    <property type="match status" value="1"/>
</dbReference>
<protein>
    <recommendedName>
        <fullName evidence="3 8">Dihydrofolate reductase</fullName>
        <ecNumber evidence="3 8">1.5.1.3</ecNumber>
    </recommendedName>
</protein>
<dbReference type="AlphaFoldDB" id="G4CQC6"/>
<gene>
    <name evidence="11" type="primary">folA</name>
    <name evidence="11" type="ORF">HMPREF9370_1286</name>
</gene>
<evidence type="ECO:0000256" key="3">
    <source>
        <dbReference type="ARBA" id="ARBA00012856"/>
    </source>
</evidence>
<evidence type="ECO:0000256" key="1">
    <source>
        <dbReference type="ARBA" id="ARBA00004903"/>
    </source>
</evidence>
<evidence type="ECO:0000313" key="11">
    <source>
        <dbReference type="EMBL" id="EGZ46374.1"/>
    </source>
</evidence>
<evidence type="ECO:0000256" key="9">
    <source>
        <dbReference type="RuleBase" id="RU004474"/>
    </source>
</evidence>
<sequence>MRFQTGILLITISRYPFEKRKRPIMQKITLVAACAENGCIGIDNTMPWHIPEDFAFFKAYTSGKPVVMGRKTWESLPKKPLPGRRNIVITRQADYAAEGAETAASLQEALVACAGAEEIVIMGGAQIYAESMPLATDLRITEVKLNVAGDAFFPPIDQTVWQEAEREEHESSKGIGYAFVHYRRA</sequence>
<comment type="function">
    <text evidence="7 8">Key enzyme in folate metabolism. Catalyzes an essential reaction for de novo glycine and purine synthesis, and for DNA precursor synthesis.</text>
</comment>
<comment type="pathway">
    <text evidence="1 8">Cofactor biosynthesis; tetrahydrofolate biosynthesis; 5,6,7,8-tetrahydrofolate from 7,8-dihydrofolate: step 1/1.</text>
</comment>
<dbReference type="STRING" id="1030841.HMPREF9370_1286"/>
<comment type="catalytic activity">
    <reaction evidence="8">
        <text>(6S)-5,6,7,8-tetrahydrofolate + NADP(+) = 7,8-dihydrofolate + NADPH + H(+)</text>
        <dbReference type="Rhea" id="RHEA:15009"/>
        <dbReference type="ChEBI" id="CHEBI:15378"/>
        <dbReference type="ChEBI" id="CHEBI:57451"/>
        <dbReference type="ChEBI" id="CHEBI:57453"/>
        <dbReference type="ChEBI" id="CHEBI:57783"/>
        <dbReference type="ChEBI" id="CHEBI:58349"/>
        <dbReference type="EC" id="1.5.1.3"/>
    </reaction>
</comment>